<dbReference type="AlphaFoldDB" id="A0A1V2L0C5"/>
<evidence type="ECO:0000313" key="1">
    <source>
        <dbReference type="EMBL" id="ONH64676.1"/>
    </source>
</evidence>
<comment type="caution">
    <text evidence="1">The sequence shown here is derived from an EMBL/GenBank/DDBJ whole genome shotgun (WGS) entry which is preliminary data.</text>
</comment>
<name>A0A1V2L0C5_CYBFA</name>
<sequence length="189" mass="21433">MYAFGLNVIQEGNNEILGNMVSNAITLRLAIIVKCHSSNEVAYDKLQSISLYEQTSVDAAINYLNQMDVQVVLIFSWVTPKIQKHWFFFPDENYRLSVPQTILLMRNLAKLFPCDNLSCSLQRLIQLIRFRSSFESFRERLSDTENGPSIHLSHPVPNAVVLVVVSLFTASSLTQLLSRETSPQLVKPS</sequence>
<evidence type="ECO:0000313" key="2">
    <source>
        <dbReference type="Proteomes" id="UP000189513"/>
    </source>
</evidence>
<gene>
    <name evidence="1" type="ORF">BON22_5486</name>
</gene>
<dbReference type="EMBL" id="MPUK01000020">
    <property type="protein sequence ID" value="ONH64676.1"/>
    <property type="molecule type" value="Genomic_DNA"/>
</dbReference>
<dbReference type="Proteomes" id="UP000189513">
    <property type="component" value="Unassembled WGS sequence"/>
</dbReference>
<protein>
    <submittedName>
        <fullName evidence="1">Uncharacterized protein</fullName>
    </submittedName>
</protein>
<reference evidence="2" key="1">
    <citation type="journal article" date="2017" name="Genome Announc.">
        <title>Genome sequences of Cyberlindnera fabianii 65, Pichia kudriavzevii 129, and Saccharomyces cerevisiae 131 isolated from fermented masau fruits in Zimbabwe.</title>
        <authorList>
            <person name="van Rijswijck I.M.H."/>
            <person name="Derks M.F.L."/>
            <person name="Abee T."/>
            <person name="de Ridder D."/>
            <person name="Smid E.J."/>
        </authorList>
    </citation>
    <scope>NUCLEOTIDE SEQUENCE [LARGE SCALE GENOMIC DNA]</scope>
    <source>
        <strain evidence="2">65</strain>
    </source>
</reference>
<organism evidence="1 2">
    <name type="scientific">Cyberlindnera fabianii</name>
    <name type="common">Yeast</name>
    <name type="synonym">Hansenula fabianii</name>
    <dbReference type="NCBI Taxonomy" id="36022"/>
    <lineage>
        <taxon>Eukaryota</taxon>
        <taxon>Fungi</taxon>
        <taxon>Dikarya</taxon>
        <taxon>Ascomycota</taxon>
        <taxon>Saccharomycotina</taxon>
        <taxon>Saccharomycetes</taxon>
        <taxon>Phaffomycetales</taxon>
        <taxon>Phaffomycetaceae</taxon>
        <taxon>Cyberlindnera</taxon>
    </lineage>
</organism>
<keyword evidence="2" id="KW-1185">Reference proteome</keyword>
<proteinExistence type="predicted"/>
<dbReference type="VEuPathDB" id="FungiDB:BON22_5486"/>
<accession>A0A1V2L0C5</accession>